<keyword evidence="3 6" id="KW-0812">Transmembrane</keyword>
<evidence type="ECO:0000256" key="2">
    <source>
        <dbReference type="ARBA" id="ARBA00022475"/>
    </source>
</evidence>
<feature type="transmembrane region" description="Helical" evidence="6">
    <location>
        <begin position="318"/>
        <end position="342"/>
    </location>
</feature>
<feature type="transmembrane region" description="Helical" evidence="6">
    <location>
        <begin position="412"/>
        <end position="437"/>
    </location>
</feature>
<sequence length="470" mass="53256">MTKKLFHNYIYVLGYQIFLMILPVITLPYITRVLLPHGVGINSWVNAFSSYFSLFAVLGLTTYGQREIAVCNQKKEKIIRAFWEIEIASVITTLVSLFFYFIAILFIGKYKIYLLIYSVTILAAMFDISWFFAGLERFSILTLRNFIVKTASILLIFIFVRNPNDLWKYIVIQSMATLMSNISLWPVALKILEFPVKIQAVNIIFRIKNSFFYFLPQIAISLYVTLNKVILGYISGPIETGFFDSSDKIVRLIFSIFTAASSVMLPRISSLYSRKKIDFIMAIEQGILLISIWIVLPIIFGIIVNAKLIVLVLLGKKYLLMISVLCLSAFILLPMSIANILGNQLLVPMNRIKSYTISVFIGAIINLLISYPLISILNAKGAAIASIISESVVAISQFFFCKDLLKISNYCANIMIILSIAICLFLTFLMLIKFWQISLSLKLVLSIVVVALYFIATIKLPVAIIKKIKQ</sequence>
<evidence type="ECO:0000256" key="3">
    <source>
        <dbReference type="ARBA" id="ARBA00022692"/>
    </source>
</evidence>
<gene>
    <name evidence="7" type="ORF">JG30_11210</name>
</gene>
<dbReference type="GO" id="GO:0005886">
    <property type="term" value="C:plasma membrane"/>
    <property type="evidence" value="ECO:0007669"/>
    <property type="project" value="UniProtKB-SubCell"/>
</dbReference>
<keyword evidence="5 6" id="KW-0472">Membrane</keyword>
<feature type="transmembrane region" description="Helical" evidence="6">
    <location>
        <begin position="354"/>
        <end position="374"/>
    </location>
</feature>
<feature type="transmembrane region" description="Helical" evidence="6">
    <location>
        <begin position="12"/>
        <end position="31"/>
    </location>
</feature>
<evidence type="ECO:0000256" key="1">
    <source>
        <dbReference type="ARBA" id="ARBA00004651"/>
    </source>
</evidence>
<dbReference type="HOGENOM" id="CLU_022017_0_0_9"/>
<organism evidence="7 8">
    <name type="scientific">Bombilactobacillus mellifer</name>
    <dbReference type="NCBI Taxonomy" id="1218492"/>
    <lineage>
        <taxon>Bacteria</taxon>
        <taxon>Bacillati</taxon>
        <taxon>Bacillota</taxon>
        <taxon>Bacilli</taxon>
        <taxon>Lactobacillales</taxon>
        <taxon>Lactobacillaceae</taxon>
        <taxon>Bombilactobacillus</taxon>
    </lineage>
</organism>
<dbReference type="Proteomes" id="UP000033558">
    <property type="component" value="Unassembled WGS sequence"/>
</dbReference>
<comment type="caution">
    <text evidence="7">The sequence shown here is derived from an EMBL/GenBank/DDBJ whole genome shotgun (WGS) entry which is preliminary data.</text>
</comment>
<reference evidence="7 8" key="1">
    <citation type="submission" date="2015-01" db="EMBL/GenBank/DDBJ databases">
        <title>Comparative genomics of the lactic acid bacteria isolated from the honey bee gut.</title>
        <authorList>
            <person name="Ellegaard K.M."/>
            <person name="Tamarit D."/>
            <person name="Javelind E."/>
            <person name="Olofsson T."/>
            <person name="Andersson S.G."/>
            <person name="Vasquez A."/>
        </authorList>
    </citation>
    <scope>NUCLEOTIDE SEQUENCE [LARGE SCALE GENOMIC DNA]</scope>
    <source>
        <strain evidence="7 8">Bin4</strain>
    </source>
</reference>
<dbReference type="RefSeq" id="WP_052725222.1">
    <property type="nucleotide sequence ID" value="NZ_JBHSZT010000010.1"/>
</dbReference>
<proteinExistence type="predicted"/>
<feature type="transmembrane region" description="Helical" evidence="6">
    <location>
        <begin position="249"/>
        <end position="266"/>
    </location>
</feature>
<dbReference type="EMBL" id="JXJQ01000009">
    <property type="protein sequence ID" value="KJY60933.1"/>
    <property type="molecule type" value="Genomic_DNA"/>
</dbReference>
<protein>
    <submittedName>
        <fullName evidence="7">Uncharacterized protein</fullName>
    </submittedName>
</protein>
<feature type="transmembrane region" description="Helical" evidence="6">
    <location>
        <begin position="85"/>
        <end position="106"/>
    </location>
</feature>
<name>A0A0F4LRJ0_9LACO</name>
<evidence type="ECO:0000256" key="4">
    <source>
        <dbReference type="ARBA" id="ARBA00022989"/>
    </source>
</evidence>
<keyword evidence="4 6" id="KW-1133">Transmembrane helix</keyword>
<comment type="subcellular location">
    <subcellularLocation>
        <location evidence="1">Cell membrane</location>
        <topology evidence="1">Multi-pass membrane protein</topology>
    </subcellularLocation>
</comment>
<feature type="transmembrane region" description="Helical" evidence="6">
    <location>
        <begin position="210"/>
        <end position="234"/>
    </location>
</feature>
<evidence type="ECO:0000313" key="8">
    <source>
        <dbReference type="Proteomes" id="UP000033558"/>
    </source>
</evidence>
<dbReference type="PATRIC" id="fig|1218492.5.peg.1265"/>
<evidence type="ECO:0000256" key="5">
    <source>
        <dbReference type="ARBA" id="ARBA00023136"/>
    </source>
</evidence>
<dbReference type="InterPro" id="IPR050833">
    <property type="entry name" value="Poly_Biosynth_Transport"/>
</dbReference>
<feature type="transmembrane region" description="Helical" evidence="6">
    <location>
        <begin position="380"/>
        <end position="400"/>
    </location>
</feature>
<feature type="transmembrane region" description="Helical" evidence="6">
    <location>
        <begin position="443"/>
        <end position="465"/>
    </location>
</feature>
<dbReference type="PANTHER" id="PTHR30250">
    <property type="entry name" value="PST FAMILY PREDICTED COLANIC ACID TRANSPORTER"/>
    <property type="match status" value="1"/>
</dbReference>
<dbReference type="PANTHER" id="PTHR30250:SF11">
    <property type="entry name" value="O-ANTIGEN TRANSPORTER-RELATED"/>
    <property type="match status" value="1"/>
</dbReference>
<keyword evidence="2" id="KW-1003">Cell membrane</keyword>
<feature type="transmembrane region" description="Helical" evidence="6">
    <location>
        <begin position="166"/>
        <end position="189"/>
    </location>
</feature>
<dbReference type="Pfam" id="PF01943">
    <property type="entry name" value="Polysacc_synt"/>
    <property type="match status" value="1"/>
</dbReference>
<evidence type="ECO:0000313" key="7">
    <source>
        <dbReference type="EMBL" id="KJY60933.1"/>
    </source>
</evidence>
<dbReference type="OrthoDB" id="9815702at2"/>
<feature type="transmembrane region" description="Helical" evidence="6">
    <location>
        <begin position="112"/>
        <end position="133"/>
    </location>
</feature>
<accession>A0A0F4LRJ0</accession>
<dbReference type="InterPro" id="IPR002797">
    <property type="entry name" value="Polysacc_synth"/>
</dbReference>
<feature type="transmembrane region" description="Helical" evidence="6">
    <location>
        <begin position="43"/>
        <end position="64"/>
    </location>
</feature>
<feature type="transmembrane region" description="Helical" evidence="6">
    <location>
        <begin position="140"/>
        <end position="160"/>
    </location>
</feature>
<feature type="transmembrane region" description="Helical" evidence="6">
    <location>
        <begin position="287"/>
        <end position="312"/>
    </location>
</feature>
<keyword evidence="8" id="KW-1185">Reference proteome</keyword>
<dbReference type="STRING" id="1218492.JG30_11210"/>
<dbReference type="AlphaFoldDB" id="A0A0F4LRJ0"/>
<evidence type="ECO:0000256" key="6">
    <source>
        <dbReference type="SAM" id="Phobius"/>
    </source>
</evidence>